<name>A0ABS9BI10_9BACT</name>
<gene>
    <name evidence="1" type="ORF">L0U88_12060</name>
</gene>
<evidence type="ECO:0000313" key="1">
    <source>
        <dbReference type="EMBL" id="MCF1715362.1"/>
    </source>
</evidence>
<dbReference type="InterPro" id="IPR036163">
    <property type="entry name" value="HMA_dom_sf"/>
</dbReference>
<comment type="caution">
    <text evidence="1">The sequence shown here is derived from an EMBL/GenBank/DDBJ whole genome shotgun (WGS) entry which is preliminary data.</text>
</comment>
<reference evidence="1 2" key="1">
    <citation type="submission" date="2022-01" db="EMBL/GenBank/DDBJ databases">
        <title>Flavihumibacter sp. nov., isolated from sediment of a river.</title>
        <authorList>
            <person name="Liu H."/>
        </authorList>
    </citation>
    <scope>NUCLEOTIDE SEQUENCE [LARGE SCALE GENOMIC DNA]</scope>
    <source>
        <strain evidence="1 2">RY-1</strain>
    </source>
</reference>
<proteinExistence type="predicted"/>
<organism evidence="1 2">
    <name type="scientific">Flavihumibacter fluminis</name>
    <dbReference type="NCBI Taxonomy" id="2909236"/>
    <lineage>
        <taxon>Bacteria</taxon>
        <taxon>Pseudomonadati</taxon>
        <taxon>Bacteroidota</taxon>
        <taxon>Chitinophagia</taxon>
        <taxon>Chitinophagales</taxon>
        <taxon>Chitinophagaceae</taxon>
        <taxon>Flavihumibacter</taxon>
    </lineage>
</organism>
<evidence type="ECO:0000313" key="2">
    <source>
        <dbReference type="Proteomes" id="UP001200145"/>
    </source>
</evidence>
<dbReference type="Proteomes" id="UP001200145">
    <property type="component" value="Unassembled WGS sequence"/>
</dbReference>
<dbReference type="Gene3D" id="3.30.70.100">
    <property type="match status" value="1"/>
</dbReference>
<accession>A0ABS9BI10</accession>
<protein>
    <submittedName>
        <fullName evidence="1">Heavy metal transport/detoxification protein</fullName>
    </submittedName>
</protein>
<dbReference type="RefSeq" id="WP_234866315.1">
    <property type="nucleotide sequence ID" value="NZ_JAKEVY010000003.1"/>
</dbReference>
<dbReference type="EMBL" id="JAKEVY010000003">
    <property type="protein sequence ID" value="MCF1715362.1"/>
    <property type="molecule type" value="Genomic_DNA"/>
</dbReference>
<keyword evidence="2" id="KW-1185">Reference proteome</keyword>
<sequence length="70" mass="7783">METLQFKTTIKCSGCIEKVTPYLNETVGENNWEVDLQNPQKVLTIPNAEQVQTGEVVEALAKAGYKAEKI</sequence>
<dbReference type="SUPFAM" id="SSF55008">
    <property type="entry name" value="HMA, heavy metal-associated domain"/>
    <property type="match status" value="1"/>
</dbReference>